<proteinExistence type="predicted"/>
<evidence type="ECO:0000313" key="1">
    <source>
        <dbReference type="EMBL" id="JAD71061.1"/>
    </source>
</evidence>
<protein>
    <submittedName>
        <fullName evidence="1">Uncharacterized protein</fullName>
    </submittedName>
</protein>
<reference evidence="1" key="2">
    <citation type="journal article" date="2015" name="Data Brief">
        <title>Shoot transcriptome of the giant reed, Arundo donax.</title>
        <authorList>
            <person name="Barrero R.A."/>
            <person name="Guerrero F.D."/>
            <person name="Moolhuijzen P."/>
            <person name="Goolsby J.A."/>
            <person name="Tidwell J."/>
            <person name="Bellgard S.E."/>
            <person name="Bellgard M.I."/>
        </authorList>
    </citation>
    <scope>NUCLEOTIDE SEQUENCE</scope>
    <source>
        <tissue evidence="1">Shoot tissue taken approximately 20 cm above the soil surface</tissue>
    </source>
</reference>
<organism evidence="1">
    <name type="scientific">Arundo donax</name>
    <name type="common">Giant reed</name>
    <name type="synonym">Donax arundinaceus</name>
    <dbReference type="NCBI Taxonomy" id="35708"/>
    <lineage>
        <taxon>Eukaryota</taxon>
        <taxon>Viridiplantae</taxon>
        <taxon>Streptophyta</taxon>
        <taxon>Embryophyta</taxon>
        <taxon>Tracheophyta</taxon>
        <taxon>Spermatophyta</taxon>
        <taxon>Magnoliopsida</taxon>
        <taxon>Liliopsida</taxon>
        <taxon>Poales</taxon>
        <taxon>Poaceae</taxon>
        <taxon>PACMAD clade</taxon>
        <taxon>Arundinoideae</taxon>
        <taxon>Arundineae</taxon>
        <taxon>Arundo</taxon>
    </lineage>
</organism>
<sequence length="37" mass="4192">MPNLCRNYHTSVLTSSIAETITKINPETMPRTDSQKI</sequence>
<accession>A0A0A9C683</accession>
<dbReference type="EMBL" id="GBRH01226834">
    <property type="protein sequence ID" value="JAD71061.1"/>
    <property type="molecule type" value="Transcribed_RNA"/>
</dbReference>
<reference evidence="1" key="1">
    <citation type="submission" date="2014-09" db="EMBL/GenBank/DDBJ databases">
        <authorList>
            <person name="Magalhaes I.L.F."/>
            <person name="Oliveira U."/>
            <person name="Santos F.R."/>
            <person name="Vidigal T.H.D.A."/>
            <person name="Brescovit A.D."/>
            <person name="Santos A.J."/>
        </authorList>
    </citation>
    <scope>NUCLEOTIDE SEQUENCE</scope>
    <source>
        <tissue evidence="1">Shoot tissue taken approximately 20 cm above the soil surface</tissue>
    </source>
</reference>
<dbReference type="AlphaFoldDB" id="A0A0A9C683"/>
<name>A0A0A9C683_ARUDO</name>